<gene>
    <name evidence="2" type="ORF">B296_00053999</name>
</gene>
<evidence type="ECO:0000256" key="1">
    <source>
        <dbReference type="SAM" id="MobiDB-lite"/>
    </source>
</evidence>
<evidence type="ECO:0000313" key="2">
    <source>
        <dbReference type="EMBL" id="RRT45402.1"/>
    </source>
</evidence>
<organism evidence="2 3">
    <name type="scientific">Ensete ventricosum</name>
    <name type="common">Abyssinian banana</name>
    <name type="synonym">Musa ensete</name>
    <dbReference type="NCBI Taxonomy" id="4639"/>
    <lineage>
        <taxon>Eukaryota</taxon>
        <taxon>Viridiplantae</taxon>
        <taxon>Streptophyta</taxon>
        <taxon>Embryophyta</taxon>
        <taxon>Tracheophyta</taxon>
        <taxon>Spermatophyta</taxon>
        <taxon>Magnoliopsida</taxon>
        <taxon>Liliopsida</taxon>
        <taxon>Zingiberales</taxon>
        <taxon>Musaceae</taxon>
        <taxon>Ensete</taxon>
    </lineage>
</organism>
<dbReference type="AlphaFoldDB" id="A0A426Y106"/>
<name>A0A426Y106_ENSVE</name>
<sequence>MKANKTDPKPVKSERKPQGHSRVSECRRNGLSFAIWQCGDREAERRQEIVRGGGEGVRGGSVAVLFLVIVHIQWETTGAHDTVL</sequence>
<proteinExistence type="predicted"/>
<reference evidence="2 3" key="1">
    <citation type="journal article" date="2014" name="Agronomy (Basel)">
        <title>A Draft Genome Sequence for Ensete ventricosum, the Drought-Tolerant Tree Against Hunger.</title>
        <authorList>
            <person name="Harrison J."/>
            <person name="Moore K.A."/>
            <person name="Paszkiewicz K."/>
            <person name="Jones T."/>
            <person name="Grant M."/>
            <person name="Ambacheew D."/>
            <person name="Muzemil S."/>
            <person name="Studholme D.J."/>
        </authorList>
    </citation>
    <scope>NUCLEOTIDE SEQUENCE [LARGE SCALE GENOMIC DNA]</scope>
</reference>
<comment type="caution">
    <text evidence="2">The sequence shown here is derived from an EMBL/GenBank/DDBJ whole genome shotgun (WGS) entry which is preliminary data.</text>
</comment>
<feature type="region of interest" description="Disordered" evidence="1">
    <location>
        <begin position="1"/>
        <end position="24"/>
    </location>
</feature>
<accession>A0A426Y106</accession>
<dbReference type="EMBL" id="AMZH03015855">
    <property type="protein sequence ID" value="RRT45402.1"/>
    <property type="molecule type" value="Genomic_DNA"/>
</dbReference>
<dbReference type="Proteomes" id="UP000287651">
    <property type="component" value="Unassembled WGS sequence"/>
</dbReference>
<evidence type="ECO:0000313" key="3">
    <source>
        <dbReference type="Proteomes" id="UP000287651"/>
    </source>
</evidence>
<protein>
    <submittedName>
        <fullName evidence="2">Uncharacterized protein</fullName>
    </submittedName>
</protein>